<dbReference type="Gene3D" id="3.40.50.300">
    <property type="entry name" value="P-loop containing nucleotide triphosphate hydrolases"/>
    <property type="match status" value="1"/>
</dbReference>
<reference evidence="4 5" key="1">
    <citation type="submission" date="2018-05" db="EMBL/GenBank/DDBJ databases">
        <title>A metagenomic window into the 2 km-deep terrestrial subsurface aquifer revealed taxonomically and functionally diverse microbial community comprising novel uncultured bacterial lineages.</title>
        <authorList>
            <person name="Kadnikov V.V."/>
            <person name="Mardanov A.V."/>
            <person name="Beletsky A.V."/>
            <person name="Banks D."/>
            <person name="Pimenov N.V."/>
            <person name="Frank Y.A."/>
            <person name="Karnachuk O.V."/>
            <person name="Ravin N.V."/>
        </authorList>
    </citation>
    <scope>NUCLEOTIDE SEQUENCE [LARGE SCALE GENOMIC DNA]</scope>
    <source>
        <strain evidence="4">BY</strain>
    </source>
</reference>
<dbReference type="InterPro" id="IPR003593">
    <property type="entry name" value="AAA+_ATPase"/>
</dbReference>
<name>A0A2Z4Y8K0_SUMC1</name>
<dbReference type="GO" id="GO:0016887">
    <property type="term" value="F:ATP hydrolysis activity"/>
    <property type="evidence" value="ECO:0007669"/>
    <property type="project" value="InterPro"/>
</dbReference>
<accession>A0A2Z4Y8K0</accession>
<keyword evidence="1" id="KW-0547">Nucleotide-binding</keyword>
<evidence type="ECO:0000313" key="5">
    <source>
        <dbReference type="Proteomes" id="UP000262583"/>
    </source>
</evidence>
<dbReference type="Proteomes" id="UP000262583">
    <property type="component" value="Chromosome"/>
</dbReference>
<dbReference type="PROSITE" id="PS00211">
    <property type="entry name" value="ABC_TRANSPORTER_1"/>
    <property type="match status" value="1"/>
</dbReference>
<organism evidence="4 5">
    <name type="scientific">Sumerlaea chitinivorans</name>
    <dbReference type="NCBI Taxonomy" id="2250252"/>
    <lineage>
        <taxon>Bacteria</taxon>
        <taxon>Candidatus Sumerlaeota</taxon>
        <taxon>Candidatus Sumerlaeia</taxon>
        <taxon>Candidatus Sumerlaeales</taxon>
        <taxon>Candidatus Sumerlaeaceae</taxon>
        <taxon>Candidatus Sumerlaea</taxon>
    </lineage>
</organism>
<feature type="domain" description="ABC transporter" evidence="3">
    <location>
        <begin position="6"/>
        <end position="245"/>
    </location>
</feature>
<dbReference type="AlphaFoldDB" id="A0A2Z4Y8K0"/>
<keyword evidence="2 4" id="KW-0067">ATP-binding</keyword>
<dbReference type="PANTHER" id="PTHR43158">
    <property type="entry name" value="SKFA PEPTIDE EXPORT ATP-BINDING PROTEIN SKFE"/>
    <property type="match status" value="1"/>
</dbReference>
<dbReference type="InterPro" id="IPR003439">
    <property type="entry name" value="ABC_transporter-like_ATP-bd"/>
</dbReference>
<dbReference type="SUPFAM" id="SSF52540">
    <property type="entry name" value="P-loop containing nucleoside triphosphate hydrolases"/>
    <property type="match status" value="1"/>
</dbReference>
<dbReference type="SMART" id="SM00382">
    <property type="entry name" value="AAA"/>
    <property type="match status" value="1"/>
</dbReference>
<gene>
    <name evidence="4" type="ORF">BRCON_2819</name>
</gene>
<dbReference type="EMBL" id="CP030759">
    <property type="protein sequence ID" value="AXA37561.1"/>
    <property type="molecule type" value="Genomic_DNA"/>
</dbReference>
<dbReference type="InterPro" id="IPR017871">
    <property type="entry name" value="ABC_transporter-like_CS"/>
</dbReference>
<evidence type="ECO:0000256" key="1">
    <source>
        <dbReference type="ARBA" id="ARBA00022741"/>
    </source>
</evidence>
<sequence length="266" mass="29642">MANVVVELSDVSLTRERRQILSEIRWLVRGGEHWVLFGPNGAGKTTLLNLLTGYIWPTDGEVAVLGQRFGETDLSVLRRRIAMVSDQLAQRIHGELTGLEILITGGRAHLNLFQPASTSELRTAAEVATAMGVVELLEKPFRVLSSGERQRLLIARALMRRPALLILDEPCAGLDLAGREFVLETIRRAASWAHPPTIIFTTHHVEEITPVFTHALLLRAGRVFASGPLRKVLTSRTLSSLFEMPIRVVWRDGRCSARAESLDEFR</sequence>
<dbReference type="GO" id="GO:0005524">
    <property type="term" value="F:ATP binding"/>
    <property type="evidence" value="ECO:0007669"/>
    <property type="project" value="UniProtKB-KW"/>
</dbReference>
<evidence type="ECO:0000259" key="3">
    <source>
        <dbReference type="PROSITE" id="PS50893"/>
    </source>
</evidence>
<proteinExistence type="predicted"/>
<dbReference type="KEGG" id="schv:BRCON_2819"/>
<protein>
    <submittedName>
        <fullName evidence="4">Putative ABC transporter ATP-binding protein</fullName>
    </submittedName>
</protein>
<dbReference type="Pfam" id="PF00005">
    <property type="entry name" value="ABC_tran"/>
    <property type="match status" value="1"/>
</dbReference>
<dbReference type="PANTHER" id="PTHR43158:SF2">
    <property type="entry name" value="SKFA PEPTIDE EXPORT ATP-BINDING PROTEIN SKFE"/>
    <property type="match status" value="1"/>
</dbReference>
<dbReference type="PROSITE" id="PS50893">
    <property type="entry name" value="ABC_TRANSPORTER_2"/>
    <property type="match status" value="1"/>
</dbReference>
<evidence type="ECO:0000313" key="4">
    <source>
        <dbReference type="EMBL" id="AXA37561.1"/>
    </source>
</evidence>
<evidence type="ECO:0000256" key="2">
    <source>
        <dbReference type="ARBA" id="ARBA00022840"/>
    </source>
</evidence>
<dbReference type="InterPro" id="IPR027417">
    <property type="entry name" value="P-loop_NTPase"/>
</dbReference>